<dbReference type="PANTHER" id="PTHR42924:SF3">
    <property type="entry name" value="POLYMERASE_HISTIDINOL PHOSPHATASE N-TERMINAL DOMAIN-CONTAINING PROTEIN"/>
    <property type="match status" value="1"/>
</dbReference>
<feature type="domain" description="Polymerase/histidinol phosphatase N-terminal" evidence="1">
    <location>
        <begin position="186"/>
        <end position="250"/>
    </location>
</feature>
<evidence type="ECO:0000259" key="1">
    <source>
        <dbReference type="SMART" id="SM00481"/>
    </source>
</evidence>
<dbReference type="PANTHER" id="PTHR42924">
    <property type="entry name" value="EXONUCLEASE"/>
    <property type="match status" value="1"/>
</dbReference>
<dbReference type="InterPro" id="IPR052018">
    <property type="entry name" value="PHP_domain"/>
</dbReference>
<dbReference type="Gene3D" id="3.20.20.140">
    <property type="entry name" value="Metal-dependent hydrolases"/>
    <property type="match status" value="1"/>
</dbReference>
<evidence type="ECO:0000313" key="2">
    <source>
        <dbReference type="EMBL" id="MVQ50695.1"/>
    </source>
</evidence>
<evidence type="ECO:0000313" key="3">
    <source>
        <dbReference type="Proteomes" id="UP000473525"/>
    </source>
</evidence>
<dbReference type="AlphaFoldDB" id="A0A6L6XZ68"/>
<dbReference type="InterPro" id="IPR003141">
    <property type="entry name" value="Pol/His_phosphatase_N"/>
</dbReference>
<gene>
    <name evidence="2" type="ORF">GON03_16040</name>
</gene>
<dbReference type="Proteomes" id="UP000473525">
    <property type="component" value="Unassembled WGS sequence"/>
</dbReference>
<dbReference type="GO" id="GO:0004534">
    <property type="term" value="F:5'-3' RNA exonuclease activity"/>
    <property type="evidence" value="ECO:0007669"/>
    <property type="project" value="TreeGrafter"/>
</dbReference>
<dbReference type="InterPro" id="IPR006311">
    <property type="entry name" value="TAT_signal"/>
</dbReference>
<accession>A0A6L6XZ68</accession>
<dbReference type="SMART" id="SM00481">
    <property type="entry name" value="POLIIIAc"/>
    <property type="match status" value="1"/>
</dbReference>
<dbReference type="CDD" id="cd07432">
    <property type="entry name" value="PHP_HisPPase"/>
    <property type="match status" value="1"/>
</dbReference>
<organism evidence="2 3">
    <name type="scientific">Nocardioides agri</name>
    <dbReference type="NCBI Taxonomy" id="2682843"/>
    <lineage>
        <taxon>Bacteria</taxon>
        <taxon>Bacillati</taxon>
        <taxon>Actinomycetota</taxon>
        <taxon>Actinomycetes</taxon>
        <taxon>Propionibacteriales</taxon>
        <taxon>Nocardioidaceae</taxon>
        <taxon>Nocardioides</taxon>
    </lineage>
</organism>
<protein>
    <submittedName>
        <fullName evidence="2">Phosphoesterase</fullName>
    </submittedName>
</protein>
<dbReference type="InterPro" id="IPR016195">
    <property type="entry name" value="Pol/histidinol_Pase-like"/>
</dbReference>
<sequence length="489" mass="51230">MSDAHLDRRALFLAGAGVATTAAALTFEPAAAGTTKRTKTFRGEFADSDGPDWVYLPVRVPEGVRAIEVSYDFEPLDLGPTTFNVIDIGIFDPSGRGLGDAAGFRGWSGGSRRSFRISDGSATPGYLPGPISPGRWHVVLGPYQIMAPGTPYRVRVTLHFGRRGRRAVPAPPPRSVKGTGRGWYRGDLHVHTVHSDGSQTPKQVVAWARAAGLDFIGSSEHNTTSAHAVWGAVAPKDFLVIPGEEVTTRAGHWLAAGLPAGTWIDWRYRPADRELDRFTDRVRSVGGLAIAAHPYQIGTGNGWQFGDSFAEMDAIEVWNGPWSGLNATANEKAVARWHALLTAGIFKPAVGNSDTHRREQRIGTAQTVVRASSLSAAAIVAGYRAGHSWVAGSSAVDLTFTATRAGASAECGDHLGGTGAASVRLQVTGVPVGSVATLLGPGAVTHGTATADASGSLTLEASADGAFVRAEVRDAGGAMVALTNPVFLS</sequence>
<name>A0A6L6XZ68_9ACTN</name>
<dbReference type="PROSITE" id="PS51318">
    <property type="entry name" value="TAT"/>
    <property type="match status" value="1"/>
</dbReference>
<dbReference type="RefSeq" id="WP_157343844.1">
    <property type="nucleotide sequence ID" value="NZ_WSEK01000004.1"/>
</dbReference>
<reference evidence="2 3" key="1">
    <citation type="submission" date="2019-12" db="EMBL/GenBank/DDBJ databases">
        <authorList>
            <person name="Huq M.A."/>
        </authorList>
    </citation>
    <scope>NUCLEOTIDE SEQUENCE [LARGE SCALE GENOMIC DNA]</scope>
    <source>
        <strain evidence="2 3">MAH-18</strain>
    </source>
</reference>
<comment type="caution">
    <text evidence="2">The sequence shown here is derived from an EMBL/GenBank/DDBJ whole genome shotgun (WGS) entry which is preliminary data.</text>
</comment>
<dbReference type="GO" id="GO:0035312">
    <property type="term" value="F:5'-3' DNA exonuclease activity"/>
    <property type="evidence" value="ECO:0007669"/>
    <property type="project" value="TreeGrafter"/>
</dbReference>
<proteinExistence type="predicted"/>
<dbReference type="SUPFAM" id="SSF89550">
    <property type="entry name" value="PHP domain-like"/>
    <property type="match status" value="1"/>
</dbReference>
<dbReference type="NCBIfam" id="NF038032">
    <property type="entry name" value="CehA_McbA_metalo"/>
    <property type="match status" value="1"/>
</dbReference>
<keyword evidence="3" id="KW-1185">Reference proteome</keyword>
<dbReference type="EMBL" id="WSEK01000004">
    <property type="protein sequence ID" value="MVQ50695.1"/>
    <property type="molecule type" value="Genomic_DNA"/>
</dbReference>